<evidence type="ECO:0000313" key="2">
    <source>
        <dbReference type="EMBL" id="BAT74633.1"/>
    </source>
</evidence>
<dbReference type="EMBL" id="AP015034">
    <property type="protein sequence ID" value="BAT74633.1"/>
    <property type="molecule type" value="Genomic_DNA"/>
</dbReference>
<evidence type="ECO:0000313" key="3">
    <source>
        <dbReference type="Proteomes" id="UP000291084"/>
    </source>
</evidence>
<protein>
    <submittedName>
        <fullName evidence="2">Uncharacterized protein</fullName>
    </submittedName>
</protein>
<feature type="non-terminal residue" evidence="2">
    <location>
        <position position="1"/>
    </location>
</feature>
<dbReference type="Proteomes" id="UP000291084">
    <property type="component" value="Chromosome 1"/>
</dbReference>
<dbReference type="AlphaFoldDB" id="A0A0S3R217"/>
<gene>
    <name evidence="2" type="primary">Vigan.01G234000</name>
    <name evidence="2" type="ORF">VIGAN_01234000</name>
</gene>
<sequence>RNQILSTERSSKRELLLPAHNKLPVTNDTLSLFTIPNITKSRAQHTLVSAHHSLTLLFLVSYTLQIMGLLG</sequence>
<accession>A0A0S3R217</accession>
<feature type="transmembrane region" description="Helical" evidence="1">
    <location>
        <begin position="50"/>
        <end position="70"/>
    </location>
</feature>
<keyword evidence="1" id="KW-1133">Transmembrane helix</keyword>
<proteinExistence type="predicted"/>
<name>A0A0S3R217_PHAAN</name>
<reference evidence="2 3" key="1">
    <citation type="journal article" date="2015" name="Sci. Rep.">
        <title>The power of single molecule real-time sequencing technology in the de novo assembly of a eukaryotic genome.</title>
        <authorList>
            <person name="Sakai H."/>
            <person name="Naito K."/>
            <person name="Ogiso-Tanaka E."/>
            <person name="Takahashi Y."/>
            <person name="Iseki K."/>
            <person name="Muto C."/>
            <person name="Satou K."/>
            <person name="Teruya K."/>
            <person name="Shiroma A."/>
            <person name="Shimoji M."/>
            <person name="Hirano T."/>
            <person name="Itoh T."/>
            <person name="Kaga A."/>
            <person name="Tomooka N."/>
        </authorList>
    </citation>
    <scope>NUCLEOTIDE SEQUENCE [LARGE SCALE GENOMIC DNA]</scope>
    <source>
        <strain evidence="3">cv. Shumari</strain>
    </source>
</reference>
<evidence type="ECO:0000256" key="1">
    <source>
        <dbReference type="SAM" id="Phobius"/>
    </source>
</evidence>
<keyword evidence="3" id="KW-1185">Reference proteome</keyword>
<keyword evidence="1" id="KW-0472">Membrane</keyword>
<organism evidence="2 3">
    <name type="scientific">Vigna angularis var. angularis</name>
    <dbReference type="NCBI Taxonomy" id="157739"/>
    <lineage>
        <taxon>Eukaryota</taxon>
        <taxon>Viridiplantae</taxon>
        <taxon>Streptophyta</taxon>
        <taxon>Embryophyta</taxon>
        <taxon>Tracheophyta</taxon>
        <taxon>Spermatophyta</taxon>
        <taxon>Magnoliopsida</taxon>
        <taxon>eudicotyledons</taxon>
        <taxon>Gunneridae</taxon>
        <taxon>Pentapetalae</taxon>
        <taxon>rosids</taxon>
        <taxon>fabids</taxon>
        <taxon>Fabales</taxon>
        <taxon>Fabaceae</taxon>
        <taxon>Papilionoideae</taxon>
        <taxon>50 kb inversion clade</taxon>
        <taxon>NPAAA clade</taxon>
        <taxon>indigoferoid/millettioid clade</taxon>
        <taxon>Phaseoleae</taxon>
        <taxon>Vigna</taxon>
    </lineage>
</organism>
<keyword evidence="1" id="KW-0812">Transmembrane</keyword>